<accession>A0ABX3U8S0</accession>
<proteinExistence type="predicted"/>
<comment type="caution">
    <text evidence="1">The sequence shown here is derived from an EMBL/GenBank/DDBJ whole genome shotgun (WGS) entry which is preliminary data.</text>
</comment>
<sequence>MTVRAKFRCHFIQKGSDNESRTVHMSPVTADTPENKTWSQYTPGGLLQMHISNPDAFNQFEQGKEYYIDIQAAD</sequence>
<name>A0ABX3U8S0_KLUIN</name>
<evidence type="ECO:0000313" key="2">
    <source>
        <dbReference type="Proteomes" id="UP000192521"/>
    </source>
</evidence>
<evidence type="ECO:0000313" key="1">
    <source>
        <dbReference type="EMBL" id="ORJ47812.1"/>
    </source>
</evidence>
<dbReference type="EMBL" id="MWPR01000058">
    <property type="protein sequence ID" value="ORJ47812.1"/>
    <property type="molecule type" value="Genomic_DNA"/>
</dbReference>
<reference evidence="1 2" key="1">
    <citation type="submission" date="2017-02" db="EMBL/GenBank/DDBJ databases">
        <title>Draft genome sequence of a Kluyvera intermedia isolate from a patient with a pancreatic abscess.</title>
        <authorList>
            <person name="Thele R."/>
        </authorList>
    </citation>
    <scope>NUCLEOTIDE SEQUENCE [LARGE SCALE GENOMIC DNA]</scope>
    <source>
        <strain evidence="1 2">FOSA7093</strain>
    </source>
</reference>
<protein>
    <submittedName>
        <fullName evidence="1">Uncharacterized protein</fullName>
    </submittedName>
</protein>
<dbReference type="Proteomes" id="UP000192521">
    <property type="component" value="Unassembled WGS sequence"/>
</dbReference>
<organism evidence="1 2">
    <name type="scientific">Kluyvera intermedia</name>
    <name type="common">Enterobacter intermedius</name>
    <dbReference type="NCBI Taxonomy" id="61648"/>
    <lineage>
        <taxon>Bacteria</taxon>
        <taxon>Pseudomonadati</taxon>
        <taxon>Pseudomonadota</taxon>
        <taxon>Gammaproteobacteria</taxon>
        <taxon>Enterobacterales</taxon>
        <taxon>Enterobacteriaceae</taxon>
        <taxon>Kluyvera</taxon>
    </lineage>
</organism>
<dbReference type="RefSeq" id="WP_085007531.1">
    <property type="nucleotide sequence ID" value="NZ_MWPR01000058.1"/>
</dbReference>
<keyword evidence="2" id="KW-1185">Reference proteome</keyword>
<gene>
    <name evidence="1" type="ORF">B2M27_23975</name>
</gene>